<comment type="caution">
    <text evidence="3">The sequence shown here is derived from an EMBL/GenBank/DDBJ whole genome shotgun (WGS) entry which is preliminary data.</text>
</comment>
<dbReference type="AlphaFoldDB" id="A0A7U8C5S9"/>
<dbReference type="OrthoDB" id="583532at2"/>
<dbReference type="Pfam" id="PF11740">
    <property type="entry name" value="KfrA_N"/>
    <property type="match status" value="1"/>
</dbReference>
<gene>
    <name evidence="3" type="ORF">MED92_09989</name>
</gene>
<name>A0A7U8C5S9_NEPCE</name>
<protein>
    <submittedName>
        <fullName evidence="3">Probable KrfA protein</fullName>
    </submittedName>
</protein>
<dbReference type="EMBL" id="AAOW01000004">
    <property type="protein sequence ID" value="EAR62027.1"/>
    <property type="molecule type" value="Genomic_DNA"/>
</dbReference>
<dbReference type="RefSeq" id="WP_007019664.1">
    <property type="nucleotide sequence ID" value="NZ_CH724125.1"/>
</dbReference>
<sequence length="234" mass="26229">MKHIKSTQQLAKDAADELLELGVRPTQQNVRERIGTGSITTINKALNSWWVELGQRLKAQSSHPSIPDPLAESMDKLWRQALEHAKSEFSDAASGLERKYQAKLKELKQDGAEDQGELKQLREQCLRLLQDVERLSGEKRDISLELSAAENKLIVVTLENERLERQVKQADLLAGSGGKGIDDYIELRVENRSLADECARLKSQLEFEVSSKAELQRELSGAMQKIAVLEARGS</sequence>
<organism evidence="3 4">
    <name type="scientific">Neptuniibacter caesariensis</name>
    <dbReference type="NCBI Taxonomy" id="207954"/>
    <lineage>
        <taxon>Bacteria</taxon>
        <taxon>Pseudomonadati</taxon>
        <taxon>Pseudomonadota</taxon>
        <taxon>Gammaproteobacteria</taxon>
        <taxon>Oceanospirillales</taxon>
        <taxon>Oceanospirillaceae</taxon>
        <taxon>Neptuniibacter</taxon>
    </lineage>
</organism>
<evidence type="ECO:0000313" key="3">
    <source>
        <dbReference type="EMBL" id="EAR62027.1"/>
    </source>
</evidence>
<reference evidence="3 4" key="1">
    <citation type="submission" date="2006-02" db="EMBL/GenBank/DDBJ databases">
        <authorList>
            <person name="Pinhassi J."/>
            <person name="Pedros-Alio C."/>
            <person name="Ferriera S."/>
            <person name="Johnson J."/>
            <person name="Kravitz S."/>
            <person name="Halpern A."/>
            <person name="Remington K."/>
            <person name="Beeson K."/>
            <person name="Tran B."/>
            <person name="Rogers Y.-H."/>
            <person name="Friedman R."/>
            <person name="Venter J.C."/>
        </authorList>
    </citation>
    <scope>NUCLEOTIDE SEQUENCE [LARGE SCALE GENOMIC DNA]</scope>
    <source>
        <strain evidence="3 4">MED92</strain>
    </source>
</reference>
<keyword evidence="1" id="KW-0175">Coiled coil</keyword>
<feature type="domain" description="KfrA N-terminal DNA-binding" evidence="2">
    <location>
        <begin position="9"/>
        <end position="124"/>
    </location>
</feature>
<proteinExistence type="predicted"/>
<dbReference type="InterPro" id="IPR021104">
    <property type="entry name" value="KfrA_DNA-bd_N"/>
</dbReference>
<keyword evidence="4" id="KW-1185">Reference proteome</keyword>
<evidence type="ECO:0000256" key="1">
    <source>
        <dbReference type="SAM" id="Coils"/>
    </source>
</evidence>
<dbReference type="Proteomes" id="UP000002171">
    <property type="component" value="Unassembled WGS sequence"/>
</dbReference>
<evidence type="ECO:0000259" key="2">
    <source>
        <dbReference type="Pfam" id="PF11740"/>
    </source>
</evidence>
<evidence type="ECO:0000313" key="4">
    <source>
        <dbReference type="Proteomes" id="UP000002171"/>
    </source>
</evidence>
<accession>A0A7U8C5S9</accession>
<feature type="coiled-coil region" evidence="1">
    <location>
        <begin position="104"/>
        <end position="232"/>
    </location>
</feature>